<dbReference type="GO" id="GO:0016651">
    <property type="term" value="F:oxidoreductase activity, acting on NAD(P)H"/>
    <property type="evidence" value="ECO:0007669"/>
    <property type="project" value="UniProtKB-ARBA"/>
</dbReference>
<evidence type="ECO:0000259" key="3">
    <source>
        <dbReference type="Pfam" id="PF12682"/>
    </source>
</evidence>
<evidence type="ECO:0000256" key="2">
    <source>
        <dbReference type="SAM" id="Phobius"/>
    </source>
</evidence>
<reference evidence="4" key="1">
    <citation type="submission" date="2009-07" db="EMBL/GenBank/DDBJ databases">
        <authorList>
            <person name="Weinstock G."/>
            <person name="Sodergren E."/>
            <person name="Clifton S."/>
            <person name="Fulton L."/>
            <person name="Fulton B."/>
            <person name="Courtney L."/>
            <person name="Fronick C."/>
            <person name="Harrison M."/>
            <person name="Strong C."/>
            <person name="Farmer C."/>
            <person name="Delahaunty K."/>
            <person name="Markovic C."/>
            <person name="Hall O."/>
            <person name="Minx P."/>
            <person name="Tomlinson C."/>
            <person name="Mitreva M."/>
            <person name="Nelson J."/>
            <person name="Hou S."/>
            <person name="Wollam A."/>
            <person name="Pepin K.H."/>
            <person name="Johnson M."/>
            <person name="Bhonagiri V."/>
            <person name="Nash W.E."/>
            <person name="Warren W."/>
            <person name="Chinwalla A."/>
            <person name="Mardis E.R."/>
            <person name="Wilson R.K."/>
        </authorList>
    </citation>
    <scope>NUCLEOTIDE SEQUENCE [LARGE SCALE GENOMIC DNA]</scope>
    <source>
        <strain evidence="4">DSM 14469</strain>
    </source>
</reference>
<evidence type="ECO:0000313" key="4">
    <source>
        <dbReference type="EMBL" id="EET61094.1"/>
    </source>
</evidence>
<gene>
    <name evidence="4" type="ORF">BRYFOR_06738</name>
</gene>
<keyword evidence="2" id="KW-0472">Membrane</keyword>
<dbReference type="eggNOG" id="COG0716">
    <property type="taxonomic scope" value="Bacteria"/>
</dbReference>
<dbReference type="InterPro" id="IPR001226">
    <property type="entry name" value="Flavodoxin_CS"/>
</dbReference>
<dbReference type="AlphaFoldDB" id="C6LDP0"/>
<accession>C6LDP0</accession>
<feature type="transmembrane region" description="Helical" evidence="2">
    <location>
        <begin position="60"/>
        <end position="81"/>
    </location>
</feature>
<feature type="domain" description="Flavodoxin-like" evidence="3">
    <location>
        <begin position="131"/>
        <end position="285"/>
    </location>
</feature>
<name>C6LDP0_9FIRM</name>
<dbReference type="Gene3D" id="3.40.50.360">
    <property type="match status" value="1"/>
</dbReference>
<comment type="caution">
    <text evidence="4">The sequence shown here is derived from an EMBL/GenBank/DDBJ whole genome shotgun (WGS) entry which is preliminary data.</text>
</comment>
<dbReference type="InterPro" id="IPR008254">
    <property type="entry name" value="Flavodoxin/NO_synth"/>
</dbReference>
<dbReference type="GO" id="GO:0010181">
    <property type="term" value="F:FMN binding"/>
    <property type="evidence" value="ECO:0007669"/>
    <property type="project" value="InterPro"/>
</dbReference>
<dbReference type="Proteomes" id="UP000005561">
    <property type="component" value="Unassembled WGS sequence"/>
</dbReference>
<feature type="region of interest" description="Disordered" evidence="1">
    <location>
        <begin position="79"/>
        <end position="125"/>
    </location>
</feature>
<dbReference type="EMBL" id="ACCL02000007">
    <property type="protein sequence ID" value="EET61094.1"/>
    <property type="molecule type" value="Genomic_DNA"/>
</dbReference>
<dbReference type="GO" id="GO:0009055">
    <property type="term" value="F:electron transfer activity"/>
    <property type="evidence" value="ECO:0007669"/>
    <property type="project" value="InterPro"/>
</dbReference>
<evidence type="ECO:0000256" key="1">
    <source>
        <dbReference type="SAM" id="MobiDB-lite"/>
    </source>
</evidence>
<dbReference type="InterPro" id="IPR029039">
    <property type="entry name" value="Flavoprotein-like_sf"/>
</dbReference>
<dbReference type="SUPFAM" id="SSF52218">
    <property type="entry name" value="Flavoproteins"/>
    <property type="match status" value="1"/>
</dbReference>
<proteinExistence type="predicted"/>
<sequence length="289" mass="31173">MRRWFRRSTSRNNGNRDKGNSGQGNGSKEKRDAKTEIEIKKNEIKKWNKEGGIMMKAKKLFAVILTGITAAGLLAGCGSAAGSQTQSTSGTEASTTEEAQSTSGTETSTAEAAQSTSDTEASTTEEAQSGKVLVVYYSATGNTGEVAGYIADAMDGDLFEVEPAEPYTDEDLNWTDDNSRVTREHEDESLRNVELVSTTVEDWDSYDTVFIGYPIWWGIAAWPMDTFVEANDFTGKTVIPFCTSASSGLGESGELLAELAGTGDWLEGERFRSGADEGDVQEWVEGLGL</sequence>
<protein>
    <recommendedName>
        <fullName evidence="3">Flavodoxin-like domain-containing protein</fullName>
    </recommendedName>
</protein>
<dbReference type="PROSITE" id="PS00201">
    <property type="entry name" value="FLAVODOXIN"/>
    <property type="match status" value="1"/>
</dbReference>
<dbReference type="PANTHER" id="PTHR39201">
    <property type="entry name" value="EXPORTED PROTEIN-RELATED"/>
    <property type="match status" value="1"/>
</dbReference>
<keyword evidence="2" id="KW-1133">Transmembrane helix</keyword>
<keyword evidence="5" id="KW-1185">Reference proteome</keyword>
<keyword evidence="2" id="KW-0812">Transmembrane</keyword>
<feature type="region of interest" description="Disordered" evidence="1">
    <location>
        <begin position="1"/>
        <end position="35"/>
    </location>
</feature>
<organism evidence="4 5">
    <name type="scientific">Marvinbryantia formatexigens DSM 14469</name>
    <dbReference type="NCBI Taxonomy" id="478749"/>
    <lineage>
        <taxon>Bacteria</taxon>
        <taxon>Bacillati</taxon>
        <taxon>Bacillota</taxon>
        <taxon>Clostridia</taxon>
        <taxon>Lachnospirales</taxon>
        <taxon>Lachnospiraceae</taxon>
        <taxon>Marvinbryantia</taxon>
    </lineage>
</organism>
<dbReference type="Pfam" id="PF12682">
    <property type="entry name" value="Flavodoxin_4"/>
    <property type="match status" value="1"/>
</dbReference>
<evidence type="ECO:0000313" key="5">
    <source>
        <dbReference type="Proteomes" id="UP000005561"/>
    </source>
</evidence>
<dbReference type="PANTHER" id="PTHR39201:SF1">
    <property type="entry name" value="FLAVODOXIN-LIKE DOMAIN-CONTAINING PROTEIN"/>
    <property type="match status" value="1"/>
</dbReference>
<dbReference type="STRING" id="168384.SAMN05660368_01068"/>